<keyword evidence="1" id="KW-0812">Transmembrane</keyword>
<feature type="transmembrane region" description="Helical" evidence="1">
    <location>
        <begin position="29"/>
        <end position="48"/>
    </location>
</feature>
<comment type="caution">
    <text evidence="3">The sequence shown here is derived from an EMBL/GenBank/DDBJ whole genome shotgun (WGS) entry which is preliminary data.</text>
</comment>
<accession>A0A0G1TYI4</accession>
<keyword evidence="1" id="KW-0472">Membrane</keyword>
<dbReference type="EMBL" id="LCOZ01000038">
    <property type="protein sequence ID" value="KKU86824.1"/>
    <property type="molecule type" value="Genomic_DNA"/>
</dbReference>
<feature type="domain" description="DUF8128" evidence="2">
    <location>
        <begin position="63"/>
        <end position="399"/>
    </location>
</feature>
<sequence>METALTDQLFSIREFGIFLRVFGYLFDYAYIWAPFVFGYLALKMWIIYAKTDFILKQGSVLLEIKLPKEAPRSPKAMEIFITALCGAATEIDTYWWGKIRPWWSFEMVSLGGQVHFYIWAHRKWKNLVEAQLYASYPGIEVYEAEDYLKTLYHDPMEKPFWALNFKMDKPDPYPIMTYVDYGLDRDQKEEYKVDPLVAVLEYLASMKSDDIGIIQILFQAHKKERFADGRLIFRKDWKDAIKKEVEKIRKEAAKAYGEVVKSISPEGKTPFPMVSLTKGQEEQITAMERSMAKFPFECIVRGIYYTTKESFNPVYINGLIGSMRQFSSNTMNGFKTGWYTDFDYPWQDFHRLRRNLAERGMLRSLKMRSFFHAPYRNFHSKPYILTTEELATIFHFPSAIAAPTPTIARVSAKKVEAPANLPT</sequence>
<keyword evidence="1" id="KW-1133">Transmembrane helix</keyword>
<evidence type="ECO:0000256" key="1">
    <source>
        <dbReference type="SAM" id="Phobius"/>
    </source>
</evidence>
<proteinExistence type="predicted"/>
<name>A0A0G1TYI4_9BACT</name>
<evidence type="ECO:0000313" key="4">
    <source>
        <dbReference type="Proteomes" id="UP000034772"/>
    </source>
</evidence>
<evidence type="ECO:0000259" key="2">
    <source>
        <dbReference type="Pfam" id="PF26449"/>
    </source>
</evidence>
<dbReference type="Proteomes" id="UP000034772">
    <property type="component" value="Unassembled WGS sequence"/>
</dbReference>
<dbReference type="AlphaFoldDB" id="A0A0G1TYI4"/>
<organism evidence="3 4">
    <name type="scientific">Candidatus Beckwithbacteria bacterium GW2011_GWC2_47_9</name>
    <dbReference type="NCBI Taxonomy" id="1618373"/>
    <lineage>
        <taxon>Bacteria</taxon>
        <taxon>Candidatus Beckwithiibacteriota</taxon>
    </lineage>
</organism>
<protein>
    <recommendedName>
        <fullName evidence="2">DUF8128 domain-containing protein</fullName>
    </recommendedName>
</protein>
<dbReference type="InterPro" id="IPR058441">
    <property type="entry name" value="DUF8128"/>
</dbReference>
<reference evidence="3 4" key="1">
    <citation type="journal article" date="2015" name="Nature">
        <title>rRNA introns, odd ribosomes, and small enigmatic genomes across a large radiation of phyla.</title>
        <authorList>
            <person name="Brown C.T."/>
            <person name="Hug L.A."/>
            <person name="Thomas B.C."/>
            <person name="Sharon I."/>
            <person name="Castelle C.J."/>
            <person name="Singh A."/>
            <person name="Wilkins M.J."/>
            <person name="Williams K.H."/>
            <person name="Banfield J.F."/>
        </authorList>
    </citation>
    <scope>NUCLEOTIDE SEQUENCE [LARGE SCALE GENOMIC DNA]</scope>
</reference>
<dbReference type="Pfam" id="PF26449">
    <property type="entry name" value="DUF8128"/>
    <property type="match status" value="1"/>
</dbReference>
<evidence type="ECO:0000313" key="3">
    <source>
        <dbReference type="EMBL" id="KKU86824.1"/>
    </source>
</evidence>
<gene>
    <name evidence="3" type="ORF">UY17_C0038G0003</name>
</gene>